<evidence type="ECO:0000313" key="8">
    <source>
        <dbReference type="EMBL" id="CAB3882124.1"/>
    </source>
</evidence>
<reference evidence="8 9" key="1">
    <citation type="submission" date="2020-04" db="EMBL/GenBank/DDBJ databases">
        <authorList>
            <person name="De Canck E."/>
        </authorList>
    </citation>
    <scope>NUCLEOTIDE SEQUENCE [LARGE SCALE GENOMIC DNA]</scope>
    <source>
        <strain evidence="8 9">LMG 1861</strain>
    </source>
</reference>
<feature type="transmembrane region" description="Helical" evidence="7">
    <location>
        <begin position="404"/>
        <end position="426"/>
    </location>
</feature>
<feature type="transmembrane region" description="Helical" evidence="7">
    <location>
        <begin position="296"/>
        <end position="322"/>
    </location>
</feature>
<name>A0A6S7DS06_9BURK</name>
<keyword evidence="4" id="KW-0769">Symport</keyword>
<dbReference type="Proteomes" id="UP000494105">
    <property type="component" value="Unassembled WGS sequence"/>
</dbReference>
<evidence type="ECO:0000256" key="4">
    <source>
        <dbReference type="ARBA" id="ARBA00022847"/>
    </source>
</evidence>
<feature type="transmembrane region" description="Helical" evidence="7">
    <location>
        <begin position="56"/>
        <end position="83"/>
    </location>
</feature>
<dbReference type="GO" id="GO:0015293">
    <property type="term" value="F:symporter activity"/>
    <property type="evidence" value="ECO:0007669"/>
    <property type="project" value="UniProtKB-KW"/>
</dbReference>
<dbReference type="GO" id="GO:0005886">
    <property type="term" value="C:plasma membrane"/>
    <property type="evidence" value="ECO:0007669"/>
    <property type="project" value="TreeGrafter"/>
</dbReference>
<keyword evidence="3 7" id="KW-0812">Transmembrane</keyword>
<evidence type="ECO:0000256" key="6">
    <source>
        <dbReference type="ARBA" id="ARBA00023136"/>
    </source>
</evidence>
<dbReference type="AlphaFoldDB" id="A0A6S7DS06"/>
<dbReference type="RefSeq" id="WP_175128974.1">
    <property type="nucleotide sequence ID" value="NZ_CADILD010000002.1"/>
</dbReference>
<evidence type="ECO:0000256" key="1">
    <source>
        <dbReference type="ARBA" id="ARBA00004141"/>
    </source>
</evidence>
<feature type="transmembrane region" description="Helical" evidence="7">
    <location>
        <begin position="132"/>
        <end position="153"/>
    </location>
</feature>
<dbReference type="EMBL" id="CADILD010000002">
    <property type="protein sequence ID" value="CAB3882124.1"/>
    <property type="molecule type" value="Genomic_DNA"/>
</dbReference>
<protein>
    <submittedName>
        <fullName evidence="8">Divalent metal cation transporter MntH</fullName>
    </submittedName>
</protein>
<evidence type="ECO:0000256" key="2">
    <source>
        <dbReference type="ARBA" id="ARBA00022448"/>
    </source>
</evidence>
<dbReference type="Pfam" id="PF01566">
    <property type="entry name" value="Nramp"/>
    <property type="match status" value="1"/>
</dbReference>
<evidence type="ECO:0000313" key="9">
    <source>
        <dbReference type="Proteomes" id="UP000494105"/>
    </source>
</evidence>
<dbReference type="GO" id="GO:0015086">
    <property type="term" value="F:cadmium ion transmembrane transporter activity"/>
    <property type="evidence" value="ECO:0007669"/>
    <property type="project" value="TreeGrafter"/>
</dbReference>
<accession>A0A6S7DS06</accession>
<gene>
    <name evidence="8" type="primary">mntH</name>
    <name evidence="8" type="ORF">LMG1861_03329</name>
</gene>
<comment type="subcellular location">
    <subcellularLocation>
        <location evidence="1">Membrane</location>
        <topology evidence="1">Multi-pass membrane protein</topology>
    </subcellularLocation>
</comment>
<dbReference type="PRINTS" id="PR00447">
    <property type="entry name" value="NATRESASSCMP"/>
</dbReference>
<sequence length="430" mass="44112">MTGFIYAISGGKAALAQDDARVSASLRRMVGSGLLVTVGYIDPGNWATDIAGGSGFGYGLLMVVVASAFLALGFQVLVSRLALATGQDLATLTARHLSPRWSKAAWLAGEAAILATALAELIGGAIALRLLFGLPLIAGVAVTGVGTFAVLALTRGNADRHERVIAVLLAVVAASFVFLLFKANPAWTAVAHGVGDTGRALRDPQGFLIALGILGATLMPHNLYLHSGSLAERAQSLPSSARGMAMRLARNDTIVSLGVAMLINSAIMIVAAASLSGSGLIVSSLDDAHAVIGHTLGLGAAIVFAIALYAAGQSSTITGVLAGRILSRGFQVRSNWSDRRRALATRLIAGAAAVGLLVATGGKDPDELLVLSQVILSLALPFALGPLVVLARRKQVMGDYVLQGAWAWAAVSATIGIIILDGYLLIDMVV</sequence>
<dbReference type="PANTHER" id="PTHR11706:SF33">
    <property type="entry name" value="NATURAL RESISTANCE-ASSOCIATED MACROPHAGE PROTEIN 2"/>
    <property type="match status" value="1"/>
</dbReference>
<organism evidence="8 9">
    <name type="scientific">Achromobacter piechaudii</name>
    <dbReference type="NCBI Taxonomy" id="72556"/>
    <lineage>
        <taxon>Bacteria</taxon>
        <taxon>Pseudomonadati</taxon>
        <taxon>Pseudomonadota</taxon>
        <taxon>Betaproteobacteria</taxon>
        <taxon>Burkholderiales</taxon>
        <taxon>Alcaligenaceae</taxon>
        <taxon>Achromobacter</taxon>
    </lineage>
</organism>
<keyword evidence="2" id="KW-0813">Transport</keyword>
<evidence type="ECO:0000256" key="5">
    <source>
        <dbReference type="ARBA" id="ARBA00022989"/>
    </source>
</evidence>
<feature type="transmembrane region" description="Helical" evidence="7">
    <location>
        <begin position="104"/>
        <end position="126"/>
    </location>
</feature>
<keyword evidence="6 7" id="KW-0472">Membrane</keyword>
<feature type="transmembrane region" description="Helical" evidence="7">
    <location>
        <begin position="343"/>
        <end position="362"/>
    </location>
</feature>
<dbReference type="GO" id="GO:0034755">
    <property type="term" value="P:iron ion transmembrane transport"/>
    <property type="evidence" value="ECO:0007669"/>
    <property type="project" value="TreeGrafter"/>
</dbReference>
<evidence type="ECO:0000256" key="3">
    <source>
        <dbReference type="ARBA" id="ARBA00022692"/>
    </source>
</evidence>
<dbReference type="NCBIfam" id="NF037982">
    <property type="entry name" value="Nramp_1"/>
    <property type="match status" value="1"/>
</dbReference>
<dbReference type="InterPro" id="IPR001046">
    <property type="entry name" value="NRAMP_fam"/>
</dbReference>
<dbReference type="GO" id="GO:0005384">
    <property type="term" value="F:manganese ion transmembrane transporter activity"/>
    <property type="evidence" value="ECO:0007669"/>
    <property type="project" value="TreeGrafter"/>
</dbReference>
<feature type="transmembrane region" description="Helical" evidence="7">
    <location>
        <begin position="254"/>
        <end position="276"/>
    </location>
</feature>
<dbReference type="PANTHER" id="PTHR11706">
    <property type="entry name" value="SOLUTE CARRIER PROTEIN FAMILY 11 MEMBER"/>
    <property type="match status" value="1"/>
</dbReference>
<feature type="transmembrane region" description="Helical" evidence="7">
    <location>
        <begin position="368"/>
        <end position="392"/>
    </location>
</feature>
<feature type="transmembrane region" description="Helical" evidence="7">
    <location>
        <begin position="207"/>
        <end position="225"/>
    </location>
</feature>
<evidence type="ECO:0000256" key="7">
    <source>
        <dbReference type="SAM" id="Phobius"/>
    </source>
</evidence>
<proteinExistence type="predicted"/>
<feature type="transmembrane region" description="Helical" evidence="7">
    <location>
        <begin position="165"/>
        <end position="187"/>
    </location>
</feature>
<keyword evidence="5 7" id="KW-1133">Transmembrane helix</keyword>